<keyword evidence="12" id="KW-0460">Magnesium</keyword>
<comment type="function">
    <text evidence="1">The aspartyl protease (PR) mediates the proteolytic cleavages of the Gag and Gag-Pol polyproteins after assembly of the VLP.</text>
</comment>
<keyword evidence="8" id="KW-0547">Nucleotide-binding</keyword>
<keyword evidence="4" id="KW-0645">Protease</keyword>
<evidence type="ECO:0000256" key="17">
    <source>
        <dbReference type="ARBA" id="ARBA00023113"/>
    </source>
</evidence>
<sequence length="613" mass="70198">MSSEKAVTLLVPVLETQKDWEVWSDKIRNQLATHGFLAMIKTKDPVNLEGELHYDPADWTKYVREFRDKQERALGVIKDKCCYNAKDLIKECTTPLDALEILEKNYSLSGDGEFKTLIEEWNQLTIQSEGVNAYGSEVRRLWNRFTQIHSKVTQDECFAVMKFITGLSSEFDMWQTTFMQTHNILPKTTGGVTVQVTLADAIADAERFHHIQKASSESHMFAGRRPKAQPHQPREKCKHCKRPHRGECFSLNPSKAPKWWKERESKKRKVSDDDETTFFSSETKKKTVQHVAISDDSAFNVASRSGETMTFHKGRSLFDMWIIDSGASSHLIGRRDVFTSFKEIHGHTSRGIGGNSVNPIGISTIQIPARIDGKLHKLNITNVKYSPNAGVNLLSLDQIWSQFDQVIPLTTGLSFVKGNKAFRTQFEEGLLILDTMPTPQDDLCMAAYEVEDGWASLWHERLGHLGEQNVRRLKKMVDGMDAHTLDGQCICEACVMGRFYAKPHRGHIKRGKQKLDLLHMDSKYGPKETRGYDGSRFWLTIVDDSTTNTDCLVYKHVRDVVDLVRHYLDHYETPVFKCRRIRLDQGSEFITNDFKNLCYDRGIELEFTSTEQS</sequence>
<keyword evidence="19" id="KW-0233">DNA recombination</keyword>
<dbReference type="PANTHER" id="PTHR42648:SF11">
    <property type="entry name" value="TRANSPOSON TY4-P GAG-POL POLYPROTEIN"/>
    <property type="match status" value="1"/>
</dbReference>
<protein>
    <recommendedName>
        <fullName evidence="23">Integrase catalytic domain-containing protein</fullName>
    </recommendedName>
</protein>
<keyword evidence="16" id="KW-0239">DNA-directed DNA polymerase</keyword>
<dbReference type="GO" id="GO:0005634">
    <property type="term" value="C:nucleus"/>
    <property type="evidence" value="ECO:0007669"/>
    <property type="project" value="UniProtKB-ARBA"/>
</dbReference>
<evidence type="ECO:0000256" key="22">
    <source>
        <dbReference type="SAM" id="MobiDB-lite"/>
    </source>
</evidence>
<reference evidence="24 25" key="1">
    <citation type="submission" date="2016-06" db="EMBL/GenBank/DDBJ databases">
        <authorList>
            <person name="Kjaerup R.B."/>
            <person name="Dalgaard T.S."/>
            <person name="Juul-Madsen H.R."/>
        </authorList>
    </citation>
    <scope>NUCLEOTIDE SEQUENCE [LARGE SCALE GENOMIC DNA]</scope>
</reference>
<evidence type="ECO:0000256" key="9">
    <source>
        <dbReference type="ARBA" id="ARBA00022759"/>
    </source>
</evidence>
<dbReference type="PANTHER" id="PTHR42648">
    <property type="entry name" value="TRANSPOSASE, PUTATIVE-RELATED"/>
    <property type="match status" value="1"/>
</dbReference>
<evidence type="ECO:0000256" key="4">
    <source>
        <dbReference type="ARBA" id="ARBA00022670"/>
    </source>
</evidence>
<keyword evidence="6" id="KW-0540">Nuclease</keyword>
<evidence type="ECO:0000256" key="21">
    <source>
        <dbReference type="ARBA" id="ARBA00049244"/>
    </source>
</evidence>
<name>A0A1X7RW54_ZYMT9</name>
<evidence type="ECO:0000256" key="15">
    <source>
        <dbReference type="ARBA" id="ARBA00022918"/>
    </source>
</evidence>
<dbReference type="Proteomes" id="UP000215127">
    <property type="component" value="Chromosome 6"/>
</dbReference>
<keyword evidence="15" id="KW-0695">RNA-directed DNA polymerase</keyword>
<evidence type="ECO:0000256" key="14">
    <source>
        <dbReference type="ARBA" id="ARBA00022908"/>
    </source>
</evidence>
<keyword evidence="18" id="KW-0238">DNA-binding</keyword>
<evidence type="ECO:0000256" key="13">
    <source>
        <dbReference type="ARBA" id="ARBA00022884"/>
    </source>
</evidence>
<dbReference type="EMBL" id="LT853697">
    <property type="protein sequence ID" value="SMQ51480.1"/>
    <property type="molecule type" value="Genomic_DNA"/>
</dbReference>
<evidence type="ECO:0000256" key="7">
    <source>
        <dbReference type="ARBA" id="ARBA00022723"/>
    </source>
</evidence>
<dbReference type="InterPro" id="IPR012337">
    <property type="entry name" value="RNaseH-like_sf"/>
</dbReference>
<dbReference type="InterPro" id="IPR039537">
    <property type="entry name" value="Retrotran_Ty1/copia-like"/>
</dbReference>
<dbReference type="InterPro" id="IPR036397">
    <property type="entry name" value="RNaseH_sf"/>
</dbReference>
<keyword evidence="9" id="KW-0255">Endonuclease</keyword>
<evidence type="ECO:0000256" key="1">
    <source>
        <dbReference type="ARBA" id="ARBA00002180"/>
    </source>
</evidence>
<dbReference type="InterPro" id="IPR001584">
    <property type="entry name" value="Integrase_cat-core"/>
</dbReference>
<dbReference type="Gene3D" id="3.30.420.10">
    <property type="entry name" value="Ribonuclease H-like superfamily/Ribonuclease H"/>
    <property type="match status" value="1"/>
</dbReference>
<dbReference type="InterPro" id="IPR054722">
    <property type="entry name" value="PolX-like_BBD"/>
</dbReference>
<keyword evidence="11" id="KW-0067">ATP-binding</keyword>
<dbReference type="InterPro" id="IPR025724">
    <property type="entry name" value="GAG-pre-integrase_dom"/>
</dbReference>
<evidence type="ECO:0000256" key="19">
    <source>
        <dbReference type="ARBA" id="ARBA00023172"/>
    </source>
</evidence>
<dbReference type="GO" id="GO:0006310">
    <property type="term" value="P:DNA recombination"/>
    <property type="evidence" value="ECO:0007669"/>
    <property type="project" value="UniProtKB-KW"/>
</dbReference>
<dbReference type="GO" id="GO:0003723">
    <property type="term" value="F:RNA binding"/>
    <property type="evidence" value="ECO:0007669"/>
    <property type="project" value="UniProtKB-KW"/>
</dbReference>
<keyword evidence="5" id="KW-0548">Nucleotidyltransferase</keyword>
<evidence type="ECO:0000256" key="20">
    <source>
        <dbReference type="ARBA" id="ARBA00048173"/>
    </source>
</evidence>
<dbReference type="GO" id="GO:0003964">
    <property type="term" value="F:RNA-directed DNA polymerase activity"/>
    <property type="evidence" value="ECO:0007669"/>
    <property type="project" value="UniProtKB-KW"/>
</dbReference>
<dbReference type="Pfam" id="PF13976">
    <property type="entry name" value="gag_pre-integrs"/>
    <property type="match status" value="1"/>
</dbReference>
<evidence type="ECO:0000256" key="18">
    <source>
        <dbReference type="ARBA" id="ARBA00023125"/>
    </source>
</evidence>
<evidence type="ECO:0000256" key="10">
    <source>
        <dbReference type="ARBA" id="ARBA00022801"/>
    </source>
</evidence>
<dbReference type="SUPFAM" id="SSF53098">
    <property type="entry name" value="Ribonuclease H-like"/>
    <property type="match status" value="1"/>
</dbReference>
<keyword evidence="3" id="KW-1188">Viral release from host cell</keyword>
<dbReference type="GO" id="GO:0003677">
    <property type="term" value="F:DNA binding"/>
    <property type="evidence" value="ECO:0007669"/>
    <property type="project" value="UniProtKB-KW"/>
</dbReference>
<dbReference type="GO" id="GO:0003887">
    <property type="term" value="F:DNA-directed DNA polymerase activity"/>
    <property type="evidence" value="ECO:0007669"/>
    <property type="project" value="UniProtKB-KW"/>
</dbReference>
<dbReference type="STRING" id="1276538.A0A1X7RW54"/>
<evidence type="ECO:0000256" key="5">
    <source>
        <dbReference type="ARBA" id="ARBA00022695"/>
    </source>
</evidence>
<dbReference type="GO" id="GO:0006508">
    <property type="term" value="P:proteolysis"/>
    <property type="evidence" value="ECO:0007669"/>
    <property type="project" value="UniProtKB-KW"/>
</dbReference>
<dbReference type="Pfam" id="PF22936">
    <property type="entry name" value="Pol_BBD"/>
    <property type="match status" value="1"/>
</dbReference>
<keyword evidence="10" id="KW-0378">Hydrolase</keyword>
<evidence type="ECO:0000256" key="6">
    <source>
        <dbReference type="ARBA" id="ARBA00022722"/>
    </source>
</evidence>
<dbReference type="GO" id="GO:0032196">
    <property type="term" value="P:transposition"/>
    <property type="evidence" value="ECO:0007669"/>
    <property type="project" value="UniProtKB-KW"/>
</dbReference>
<keyword evidence="13" id="KW-0694">RNA-binding</keyword>
<proteinExistence type="predicted"/>
<dbReference type="GO" id="GO:0008233">
    <property type="term" value="F:peptidase activity"/>
    <property type="evidence" value="ECO:0007669"/>
    <property type="project" value="UniProtKB-KW"/>
</dbReference>
<evidence type="ECO:0000313" key="24">
    <source>
        <dbReference type="EMBL" id="SMQ51480.1"/>
    </source>
</evidence>
<gene>
    <name evidence="24" type="ORF">ZT3D7_G6633</name>
</gene>
<keyword evidence="16" id="KW-0808">Transferase</keyword>
<dbReference type="PROSITE" id="PS50994">
    <property type="entry name" value="INTEGRASE"/>
    <property type="match status" value="1"/>
</dbReference>
<dbReference type="GO" id="GO:0005524">
    <property type="term" value="F:ATP binding"/>
    <property type="evidence" value="ECO:0007669"/>
    <property type="project" value="UniProtKB-KW"/>
</dbReference>
<evidence type="ECO:0000256" key="2">
    <source>
        <dbReference type="ARBA" id="ARBA00022578"/>
    </source>
</evidence>
<evidence type="ECO:0000256" key="3">
    <source>
        <dbReference type="ARBA" id="ARBA00022612"/>
    </source>
</evidence>
<feature type="domain" description="Integrase catalytic" evidence="23">
    <location>
        <begin position="499"/>
        <end position="613"/>
    </location>
</feature>
<dbReference type="GO" id="GO:0004519">
    <property type="term" value="F:endonuclease activity"/>
    <property type="evidence" value="ECO:0007669"/>
    <property type="project" value="UniProtKB-KW"/>
</dbReference>
<feature type="region of interest" description="Disordered" evidence="22">
    <location>
        <begin position="215"/>
        <end position="239"/>
    </location>
</feature>
<comment type="catalytic activity">
    <reaction evidence="20">
        <text>DNA(n) + a 2'-deoxyribonucleoside 5'-triphosphate = DNA(n+1) + diphosphate</text>
        <dbReference type="Rhea" id="RHEA:22508"/>
        <dbReference type="Rhea" id="RHEA-COMP:17339"/>
        <dbReference type="Rhea" id="RHEA-COMP:17340"/>
        <dbReference type="ChEBI" id="CHEBI:33019"/>
        <dbReference type="ChEBI" id="CHEBI:61560"/>
        <dbReference type="ChEBI" id="CHEBI:173112"/>
        <dbReference type="EC" id="2.7.7.49"/>
    </reaction>
</comment>
<evidence type="ECO:0000256" key="8">
    <source>
        <dbReference type="ARBA" id="ARBA00022741"/>
    </source>
</evidence>
<evidence type="ECO:0000256" key="11">
    <source>
        <dbReference type="ARBA" id="ARBA00022840"/>
    </source>
</evidence>
<keyword evidence="17" id="KW-0917">Virion maturation</keyword>
<organism evidence="24 25">
    <name type="scientific">Zymoseptoria tritici (strain ST99CH_3D7)</name>
    <dbReference type="NCBI Taxonomy" id="1276538"/>
    <lineage>
        <taxon>Eukaryota</taxon>
        <taxon>Fungi</taxon>
        <taxon>Dikarya</taxon>
        <taxon>Ascomycota</taxon>
        <taxon>Pezizomycotina</taxon>
        <taxon>Dothideomycetes</taxon>
        <taxon>Dothideomycetidae</taxon>
        <taxon>Mycosphaerellales</taxon>
        <taxon>Mycosphaerellaceae</taxon>
        <taxon>Zymoseptoria</taxon>
    </lineage>
</organism>
<keyword evidence="14" id="KW-0229">DNA integration</keyword>
<dbReference type="GO" id="GO:0046872">
    <property type="term" value="F:metal ion binding"/>
    <property type="evidence" value="ECO:0007669"/>
    <property type="project" value="UniProtKB-KW"/>
</dbReference>
<evidence type="ECO:0000256" key="12">
    <source>
        <dbReference type="ARBA" id="ARBA00022842"/>
    </source>
</evidence>
<keyword evidence="2" id="KW-0815">Transposition</keyword>
<dbReference type="GO" id="GO:0015074">
    <property type="term" value="P:DNA integration"/>
    <property type="evidence" value="ECO:0007669"/>
    <property type="project" value="UniProtKB-KW"/>
</dbReference>
<dbReference type="AlphaFoldDB" id="A0A1X7RW54"/>
<evidence type="ECO:0000313" key="25">
    <source>
        <dbReference type="Proteomes" id="UP000215127"/>
    </source>
</evidence>
<comment type="catalytic activity">
    <reaction evidence="21">
        <text>DNA(n) + a 2'-deoxyribonucleoside 5'-triphosphate = DNA(n+1) + diphosphate</text>
        <dbReference type="Rhea" id="RHEA:22508"/>
        <dbReference type="Rhea" id="RHEA-COMP:17339"/>
        <dbReference type="Rhea" id="RHEA-COMP:17340"/>
        <dbReference type="ChEBI" id="CHEBI:33019"/>
        <dbReference type="ChEBI" id="CHEBI:61560"/>
        <dbReference type="ChEBI" id="CHEBI:173112"/>
        <dbReference type="EC" id="2.7.7.7"/>
    </reaction>
</comment>
<keyword evidence="7" id="KW-0479">Metal-binding</keyword>
<evidence type="ECO:0000259" key="23">
    <source>
        <dbReference type="PROSITE" id="PS50994"/>
    </source>
</evidence>
<accession>A0A1X7RW54</accession>
<evidence type="ECO:0000256" key="16">
    <source>
        <dbReference type="ARBA" id="ARBA00022932"/>
    </source>
</evidence>
<keyword evidence="25" id="KW-1185">Reference proteome</keyword>